<dbReference type="AlphaFoldDB" id="A0A1I0CVN2"/>
<dbReference type="InterPro" id="IPR022625">
    <property type="entry name" value="TypeI_RM_Rsu_C"/>
</dbReference>
<evidence type="ECO:0000256" key="12">
    <source>
        <dbReference type="SAM" id="Coils"/>
    </source>
</evidence>
<dbReference type="PANTHER" id="PTHR30195:SF16">
    <property type="entry name" value="TYPE I RESTRICTION ENZYME ENDONUCLEASE SUBUNIT"/>
    <property type="match status" value="1"/>
</dbReference>
<dbReference type="PANTHER" id="PTHR30195">
    <property type="entry name" value="TYPE I SITE-SPECIFIC DEOXYRIBONUCLEASE PROTEIN SUBUNIT M AND R"/>
    <property type="match status" value="1"/>
</dbReference>
<dbReference type="CDD" id="cd18800">
    <property type="entry name" value="SF2_C_EcoR124I-like"/>
    <property type="match status" value="1"/>
</dbReference>
<keyword evidence="10 11" id="KW-0238">DNA-binding</keyword>
<evidence type="ECO:0000259" key="13">
    <source>
        <dbReference type="PROSITE" id="PS51192"/>
    </source>
</evidence>
<evidence type="ECO:0000256" key="4">
    <source>
        <dbReference type="ARBA" id="ARBA00022722"/>
    </source>
</evidence>
<keyword evidence="12" id="KW-0175">Coiled coil</keyword>
<dbReference type="SMART" id="SM00487">
    <property type="entry name" value="DEXDc"/>
    <property type="match status" value="1"/>
</dbReference>
<evidence type="ECO:0000256" key="2">
    <source>
        <dbReference type="ARBA" id="ARBA00008598"/>
    </source>
</evidence>
<evidence type="ECO:0000256" key="11">
    <source>
        <dbReference type="RuleBase" id="RU364115"/>
    </source>
</evidence>
<keyword evidence="6 11" id="KW-0680">Restriction system</keyword>
<feature type="coiled-coil region" evidence="12">
    <location>
        <begin position="846"/>
        <end position="873"/>
    </location>
</feature>
<dbReference type="InterPro" id="IPR007409">
    <property type="entry name" value="Restrct_endonuc_type1_HsdR_N"/>
</dbReference>
<keyword evidence="4" id="KW-0540">Nuclease</keyword>
<evidence type="ECO:0000256" key="1">
    <source>
        <dbReference type="ARBA" id="ARBA00000851"/>
    </source>
</evidence>
<dbReference type="GO" id="GO:0005524">
    <property type="term" value="F:ATP binding"/>
    <property type="evidence" value="ECO:0007669"/>
    <property type="project" value="UniProtKB-KW"/>
</dbReference>
<dbReference type="OrthoDB" id="9758243at2"/>
<comment type="similarity">
    <text evidence="2 11">Belongs to the HsdR family.</text>
</comment>
<dbReference type="Proteomes" id="UP000198618">
    <property type="component" value="Unassembled WGS sequence"/>
</dbReference>
<dbReference type="InterPro" id="IPR014001">
    <property type="entry name" value="Helicase_ATP-bd"/>
</dbReference>
<evidence type="ECO:0000256" key="5">
    <source>
        <dbReference type="ARBA" id="ARBA00022741"/>
    </source>
</evidence>
<evidence type="ECO:0000256" key="9">
    <source>
        <dbReference type="ARBA" id="ARBA00022840"/>
    </source>
</evidence>
<dbReference type="GO" id="GO:0009307">
    <property type="term" value="P:DNA restriction-modification system"/>
    <property type="evidence" value="ECO:0007669"/>
    <property type="project" value="UniProtKB-KW"/>
</dbReference>
<keyword evidence="5 11" id="KW-0547">Nucleotide-binding</keyword>
<dbReference type="InterPro" id="IPR004473">
    <property type="entry name" value="Restrct_endonuc_typeI_HsdR"/>
</dbReference>
<dbReference type="CDD" id="cd22332">
    <property type="entry name" value="HsdR_N"/>
    <property type="match status" value="1"/>
</dbReference>
<protein>
    <recommendedName>
        <fullName evidence="11">Type I restriction enzyme endonuclease subunit</fullName>
        <shortName evidence="11">R protein</shortName>
        <ecNumber evidence="11">3.1.21.3</ecNumber>
    </recommendedName>
    <alternativeName>
        <fullName evidence="11">Type-1 restriction enzyme R protein</fullName>
    </alternativeName>
</protein>
<dbReference type="Gene3D" id="3.40.50.300">
    <property type="entry name" value="P-loop containing nucleotide triphosphate hydrolases"/>
    <property type="match status" value="2"/>
</dbReference>
<dbReference type="EC" id="3.1.21.3" evidence="11"/>
<dbReference type="GO" id="GO:0009035">
    <property type="term" value="F:type I site-specific deoxyribonuclease activity"/>
    <property type="evidence" value="ECO:0007669"/>
    <property type="project" value="UniProtKB-EC"/>
</dbReference>
<sequence>MAYQSEAQLEKNMIEQLVRQQYEKVTVNNESELIHNFREQLNKFNKKKLKEDPLTDEEFSRFLTQISGKSIFETAKLLRDKQVFQRDDGTEVYLELFNTREWCKNIFQVTNQTTMEGKYKNRYDVTILINGLPIVQVELKRRGLDFKEAFNQIQRYRKHSFKGLFRFLQLFVVSNGVDTKYFANSDADILFGHTFYWSDAENNRITNLNDFTESFLEKCHLAKMVARFMVLNETEKNLMVMRPYQVFAVEALIKRATETRNNGYTWHTTGSGKTLTSFKASQILANEPDIKKVFFLVDRKDLDSQTMEEFNKFEPDSVDETDKTDKLVEQISDMTKPLILTTIQKMSNAVKNKRYEKIMDQYRNERVIFIIDECHRSQFGEMHKEISKHFQQAQYFGFTGTPRFEENKSQDGRVTADLFEKCLHTYLIKDAIHDGNVLGFSVEYIKTVDVDVDNDDKTRVQGIETDEIWLHEDRLELVAENIIDTHERRAKSKGYTGLFTVQSIPMLIKYYDIFKKLDHNLKIAGIFTFDPNEDSEGREEHSRDALERMMKDYNKMFDKNFSTDKFPSYFKDVSKGVKTAQIDILLVVDMFLTGFDSKKLNTLYVDRNLKYHTLVQAYSRTNRVDKATKPYGNIVNYRNLKENTDEAIRLYSKTDSVDDVLMKSYEDYLEQFRSALAKVQELAASPESVDELEREEDKHKFIVSFRELTRNLVKLQTFTDFEFDPDKLGIGEQTYQDYKSKYLRIYDEVKKSDSKESILANVDFSIELMHTDRINVSYIMNLIRNINFDDEKEREKSVREIEEELERADNEELRLKVDLIKNFLRKVVPTMTNQDSVDDSYNKFEQEERSKEIEKASEEFNIAEEKLQYFIEEYEYSGIIDNQEISDTIKLPFMKKKRLQKNIAEFITEHTTRYL</sequence>
<accession>A0A1I0CVN2</accession>
<dbReference type="InterPro" id="IPR027417">
    <property type="entry name" value="P-loop_NTPase"/>
</dbReference>
<comment type="function">
    <text evidence="11">Subunit R is required for both nuclease and ATPase activities, but not for modification.</text>
</comment>
<evidence type="ECO:0000256" key="6">
    <source>
        <dbReference type="ARBA" id="ARBA00022747"/>
    </source>
</evidence>
<dbReference type="Gene3D" id="3.90.1570.50">
    <property type="match status" value="1"/>
</dbReference>
<comment type="subunit">
    <text evidence="3 11">The type I restriction/modification system is composed of three polypeptides R, M and S.</text>
</comment>
<dbReference type="PROSITE" id="PS51192">
    <property type="entry name" value="HELICASE_ATP_BIND_1"/>
    <property type="match status" value="1"/>
</dbReference>
<dbReference type="STRING" id="930131.SAMN05216389_107108"/>
<gene>
    <name evidence="14" type="ORF">SAMN05216389_107108</name>
</gene>
<feature type="coiled-coil region" evidence="12">
    <location>
        <begin position="791"/>
        <end position="818"/>
    </location>
</feature>
<evidence type="ECO:0000256" key="3">
    <source>
        <dbReference type="ARBA" id="ARBA00011296"/>
    </source>
</evidence>
<dbReference type="Pfam" id="PF22679">
    <property type="entry name" value="T1R_D3-like"/>
    <property type="match status" value="1"/>
</dbReference>
<dbReference type="SUPFAM" id="SSF52540">
    <property type="entry name" value="P-loop containing nucleoside triphosphate hydrolases"/>
    <property type="match status" value="1"/>
</dbReference>
<keyword evidence="15" id="KW-1185">Reference proteome</keyword>
<evidence type="ECO:0000256" key="7">
    <source>
        <dbReference type="ARBA" id="ARBA00022759"/>
    </source>
</evidence>
<dbReference type="Gene3D" id="1.20.58.2040">
    <property type="match status" value="1"/>
</dbReference>
<keyword evidence="8 11" id="KW-0378">Hydrolase</keyword>
<evidence type="ECO:0000256" key="8">
    <source>
        <dbReference type="ARBA" id="ARBA00022801"/>
    </source>
</evidence>
<evidence type="ECO:0000313" key="14">
    <source>
        <dbReference type="EMBL" id="SET23889.1"/>
    </source>
</evidence>
<dbReference type="InterPro" id="IPR055180">
    <property type="entry name" value="HsdR_RecA-like_helicase_dom_2"/>
</dbReference>
<keyword evidence="9 11" id="KW-0067">ATP-binding</keyword>
<dbReference type="CDD" id="cd18030">
    <property type="entry name" value="DEXHc_RE_I_HsdR"/>
    <property type="match status" value="1"/>
</dbReference>
<feature type="domain" description="Helicase ATP-binding" evidence="13">
    <location>
        <begin position="254"/>
        <end position="402"/>
    </location>
</feature>
<dbReference type="Pfam" id="PF04313">
    <property type="entry name" value="HSDR_N"/>
    <property type="match status" value="1"/>
</dbReference>
<reference evidence="14 15" key="1">
    <citation type="submission" date="2016-10" db="EMBL/GenBank/DDBJ databases">
        <authorList>
            <person name="de Groot N.N."/>
        </authorList>
    </citation>
    <scope>NUCLEOTIDE SEQUENCE [LARGE SCALE GENOMIC DNA]</scope>
    <source>
        <strain evidence="14 15">IBRC-M 10780</strain>
    </source>
</reference>
<dbReference type="NCBIfam" id="TIGR00348">
    <property type="entry name" value="hsdR"/>
    <property type="match status" value="1"/>
</dbReference>
<dbReference type="InterPro" id="IPR040980">
    <property type="entry name" value="SWI2_SNF2"/>
</dbReference>
<dbReference type="EMBL" id="FOHE01000007">
    <property type="protein sequence ID" value="SET23889.1"/>
    <property type="molecule type" value="Genomic_DNA"/>
</dbReference>
<dbReference type="GO" id="GO:0003677">
    <property type="term" value="F:DNA binding"/>
    <property type="evidence" value="ECO:0007669"/>
    <property type="project" value="UniProtKB-KW"/>
</dbReference>
<dbReference type="Pfam" id="PF12008">
    <property type="entry name" value="EcoR124_C"/>
    <property type="match status" value="1"/>
</dbReference>
<comment type="catalytic activity">
    <reaction evidence="1 11">
        <text>Endonucleolytic cleavage of DNA to give random double-stranded fragments with terminal 5'-phosphates, ATP is simultaneously hydrolyzed.</text>
        <dbReference type="EC" id="3.1.21.3"/>
    </reaction>
</comment>
<keyword evidence="7" id="KW-0255">Endonuclease</keyword>
<proteinExistence type="inferred from homology"/>
<dbReference type="RefSeq" id="WP_090869225.1">
    <property type="nucleotide sequence ID" value="NZ_FOHE01000007.1"/>
</dbReference>
<name>A0A1I0CVN2_9BACI</name>
<dbReference type="Pfam" id="PF18766">
    <property type="entry name" value="SWI2_SNF2"/>
    <property type="match status" value="1"/>
</dbReference>
<evidence type="ECO:0000313" key="15">
    <source>
        <dbReference type="Proteomes" id="UP000198618"/>
    </source>
</evidence>
<dbReference type="InterPro" id="IPR051268">
    <property type="entry name" value="Type-I_R_enzyme_R_subunit"/>
</dbReference>
<organism evidence="14 15">
    <name type="scientific">Oceanobacillus limi</name>
    <dbReference type="NCBI Taxonomy" id="930131"/>
    <lineage>
        <taxon>Bacteria</taxon>
        <taxon>Bacillati</taxon>
        <taxon>Bacillota</taxon>
        <taxon>Bacilli</taxon>
        <taxon>Bacillales</taxon>
        <taxon>Bacillaceae</taxon>
        <taxon>Oceanobacillus</taxon>
    </lineage>
</organism>
<evidence type="ECO:0000256" key="10">
    <source>
        <dbReference type="ARBA" id="ARBA00023125"/>
    </source>
</evidence>